<dbReference type="RefSeq" id="XP_016499119.2">
    <property type="nucleotide sequence ID" value="XM_016643633.2"/>
</dbReference>
<name>A0A1S4CDT6_TOBAC</name>
<keyword evidence="1" id="KW-1185">Reference proteome</keyword>
<proteinExistence type="predicted"/>
<dbReference type="OMA" id="FDEARIM"/>
<gene>
    <name evidence="2" type="primary">LOC107817769</name>
</gene>
<organism evidence="1 2">
    <name type="scientific">Nicotiana tabacum</name>
    <name type="common">Common tobacco</name>
    <dbReference type="NCBI Taxonomy" id="4097"/>
    <lineage>
        <taxon>Eukaryota</taxon>
        <taxon>Viridiplantae</taxon>
        <taxon>Streptophyta</taxon>
        <taxon>Embryophyta</taxon>
        <taxon>Tracheophyta</taxon>
        <taxon>Spermatophyta</taxon>
        <taxon>Magnoliopsida</taxon>
        <taxon>eudicotyledons</taxon>
        <taxon>Gunneridae</taxon>
        <taxon>Pentapetalae</taxon>
        <taxon>asterids</taxon>
        <taxon>lamiids</taxon>
        <taxon>Solanales</taxon>
        <taxon>Solanaceae</taxon>
        <taxon>Nicotianoideae</taxon>
        <taxon>Nicotianeae</taxon>
        <taxon>Nicotiana</taxon>
    </lineage>
</organism>
<evidence type="ECO:0000313" key="1">
    <source>
        <dbReference type="Proteomes" id="UP000790787"/>
    </source>
</evidence>
<dbReference type="Pfam" id="PF14223">
    <property type="entry name" value="Retrotran_gag_2"/>
    <property type="match status" value="1"/>
</dbReference>
<dbReference type="OrthoDB" id="5378265at2759"/>
<evidence type="ECO:0000313" key="2">
    <source>
        <dbReference type="RefSeq" id="XP_016499119.2"/>
    </source>
</evidence>
<dbReference type="KEGG" id="nta:107817769"/>
<accession>A0A1S4CDT6</accession>
<dbReference type="PANTHER" id="PTHR35317">
    <property type="entry name" value="OS04G0629600 PROTEIN"/>
    <property type="match status" value="1"/>
</dbReference>
<dbReference type="PaxDb" id="4097-A0A1S4CDT6"/>
<dbReference type="GeneID" id="107817769"/>
<dbReference type="RefSeq" id="XP_016499119.1">
    <property type="nucleotide sequence ID" value="XM_016643633.1"/>
</dbReference>
<dbReference type="PANTHER" id="PTHR35317:SF31">
    <property type="entry name" value="DUF4219 DOMAIN-CONTAINING PROTEIN"/>
    <property type="match status" value="1"/>
</dbReference>
<reference evidence="2" key="2">
    <citation type="submission" date="2025-08" db="UniProtKB">
        <authorList>
            <consortium name="RefSeq"/>
        </authorList>
    </citation>
    <scope>IDENTIFICATION</scope>
    <source>
        <tissue evidence="2">Leaf</tissue>
    </source>
</reference>
<reference evidence="1" key="1">
    <citation type="journal article" date="2014" name="Nat. Commun.">
        <title>The tobacco genome sequence and its comparison with those of tomato and potato.</title>
        <authorList>
            <person name="Sierro N."/>
            <person name="Battey J.N."/>
            <person name="Ouadi S."/>
            <person name="Bakaher N."/>
            <person name="Bovet L."/>
            <person name="Willig A."/>
            <person name="Goepfert S."/>
            <person name="Peitsch M.C."/>
            <person name="Ivanov N.V."/>
        </authorList>
    </citation>
    <scope>NUCLEOTIDE SEQUENCE [LARGE SCALE GENOMIC DNA]</scope>
</reference>
<sequence length="283" mass="32886">MASSGLSLNTSQTFTRENYQILSVKMKSYLEAYDLWEVVMEDKLIQPLPANPTLAQIKAHSDEKTKKYKAKTIIQNSVADSIFSKIIACETAKEAWETLKQEYQGSERGRQNQILNLKRDFESLRMQDDETIAKYSDRISLIVNKIRLLGEDFKDDRIVEKILVTIFERFESKISSLEESKDLSTISVAELISALQAQEQRRAFRQDKVTEGIFYAKHQKEKVDYPYCKYCKKKTHLENFYWWRPDALCGNYKQKSHVTKVCKFKDAHAQALIAEEGIEDVLL</sequence>
<dbReference type="Proteomes" id="UP000790787">
    <property type="component" value="Chromosome 19"/>
</dbReference>
<protein>
    <submittedName>
        <fullName evidence="2">Uncharacterized protein LOC107817769</fullName>
    </submittedName>
</protein>
<dbReference type="AlphaFoldDB" id="A0A1S4CDT6"/>